<reference evidence="1 2" key="1">
    <citation type="submission" date="2020-11" db="EMBL/GenBank/DDBJ databases">
        <title>Pseudomonas fulva producing VIM-24.</title>
        <authorList>
            <person name="Liu S."/>
        </authorList>
    </citation>
    <scope>NUCLEOTIDE SEQUENCE [LARGE SCALE GENOMIC DNA]</scope>
    <source>
        <strain evidence="1 2">ZDHY414</strain>
        <plasmid evidence="1 2">pVIM-24-ZDHY414</plasmid>
    </source>
</reference>
<protein>
    <submittedName>
        <fullName evidence="1">Uncharacterized protein</fullName>
    </submittedName>
</protein>
<gene>
    <name evidence="1" type="ORF">IZU98_25490</name>
</gene>
<geneLocation type="plasmid" evidence="1 2">
    <name>pVIM-24-ZDHY414</name>
</geneLocation>
<sequence length="193" mass="21539">MAVFFYDYGDHPAGFVGYRVATTLGRACDYKQKFFAESEYGRATGSRLAHELDARWRAEAMDVRRETRLTSTRPFAGPGALVTGLNALLRVKRGNKAHHRDTVTPIFLVSLPGYGKGHRTFSLRALGLNEAFKQAVDYYCLIHGLTNEEKNILLKLKPKPDLFIHTLRLSLLKRGIIITAAEVAAMLEEGASQ</sequence>
<dbReference type="Proteomes" id="UP000594430">
    <property type="component" value="Plasmid pVIM-24-ZDHY414"/>
</dbReference>
<accession>A0A7S9LCB8</accession>
<organism evidence="1 2">
    <name type="scientific">Pseudomonas fulva</name>
    <dbReference type="NCBI Taxonomy" id="47880"/>
    <lineage>
        <taxon>Bacteria</taxon>
        <taxon>Pseudomonadati</taxon>
        <taxon>Pseudomonadota</taxon>
        <taxon>Gammaproteobacteria</taxon>
        <taxon>Pseudomonadales</taxon>
        <taxon>Pseudomonadaceae</taxon>
        <taxon>Pseudomonas</taxon>
    </lineage>
</organism>
<dbReference type="EMBL" id="CP064948">
    <property type="protein sequence ID" value="QPH51630.1"/>
    <property type="molecule type" value="Genomic_DNA"/>
</dbReference>
<name>A0A7S9LCB8_9PSED</name>
<evidence type="ECO:0000313" key="2">
    <source>
        <dbReference type="Proteomes" id="UP000594430"/>
    </source>
</evidence>
<keyword evidence="1" id="KW-0614">Plasmid</keyword>
<dbReference type="RefSeq" id="WP_196110771.1">
    <property type="nucleotide sequence ID" value="NZ_CP064945.1"/>
</dbReference>
<proteinExistence type="predicted"/>
<dbReference type="AlphaFoldDB" id="A0A7S9LCB8"/>
<evidence type="ECO:0000313" key="1">
    <source>
        <dbReference type="EMBL" id="QPH51630.1"/>
    </source>
</evidence>